<evidence type="ECO:0000256" key="1">
    <source>
        <dbReference type="ARBA" id="ARBA00023015"/>
    </source>
</evidence>
<dbReference type="Pfam" id="PF00440">
    <property type="entry name" value="TetR_N"/>
    <property type="match status" value="1"/>
</dbReference>
<dbReference type="InterPro" id="IPR001647">
    <property type="entry name" value="HTH_TetR"/>
</dbReference>
<dbReference type="InterPro" id="IPR050109">
    <property type="entry name" value="HTH-type_TetR-like_transc_reg"/>
</dbReference>
<organism evidence="6 7">
    <name type="scientific">Edaphobacter modestus</name>
    <dbReference type="NCBI Taxonomy" id="388466"/>
    <lineage>
        <taxon>Bacteria</taxon>
        <taxon>Pseudomonadati</taxon>
        <taxon>Acidobacteriota</taxon>
        <taxon>Terriglobia</taxon>
        <taxon>Terriglobales</taxon>
        <taxon>Acidobacteriaceae</taxon>
        <taxon>Edaphobacter</taxon>
    </lineage>
</organism>
<dbReference type="EMBL" id="SHKW01000001">
    <property type="protein sequence ID" value="RZU41384.1"/>
    <property type="molecule type" value="Genomic_DNA"/>
</dbReference>
<dbReference type="GO" id="GO:0000976">
    <property type="term" value="F:transcription cis-regulatory region binding"/>
    <property type="evidence" value="ECO:0007669"/>
    <property type="project" value="TreeGrafter"/>
</dbReference>
<sequence>MSEAVLTLRDRQTAATREQILEIAMHQLGQGPRGTFSHESIAEAAGLGARTVYRYFPDRASLLQALWIRLREATKTRFPETEEEILPLARSVFEEFEANEPLVRAVITSPAGTEVRERGGTEGRAAFSKSLSSALEGLPETEKDRIIAVFVSIYSAPFWQLLRDRGLLSGADAQEAVAWTLEALIQAAKNIPKTEQQHKSRKVKDQ</sequence>
<dbReference type="PROSITE" id="PS50977">
    <property type="entry name" value="HTH_TETR_2"/>
    <property type="match status" value="1"/>
</dbReference>
<dbReference type="RefSeq" id="WP_130419317.1">
    <property type="nucleotide sequence ID" value="NZ_SHKW01000001.1"/>
</dbReference>
<reference evidence="6 7" key="1">
    <citation type="submission" date="2019-02" db="EMBL/GenBank/DDBJ databases">
        <title>Genomic Encyclopedia of Archaeal and Bacterial Type Strains, Phase II (KMG-II): from individual species to whole genera.</title>
        <authorList>
            <person name="Goeker M."/>
        </authorList>
    </citation>
    <scope>NUCLEOTIDE SEQUENCE [LARGE SCALE GENOMIC DNA]</scope>
    <source>
        <strain evidence="6 7">DSM 18101</strain>
    </source>
</reference>
<gene>
    <name evidence="6" type="ORF">BDD14_2906</name>
</gene>
<dbReference type="Proteomes" id="UP000292958">
    <property type="component" value="Unassembled WGS sequence"/>
</dbReference>
<feature type="domain" description="HTH tetR-type" evidence="5">
    <location>
        <begin position="14"/>
        <end position="74"/>
    </location>
</feature>
<evidence type="ECO:0000313" key="6">
    <source>
        <dbReference type="EMBL" id="RZU41384.1"/>
    </source>
</evidence>
<proteinExistence type="predicted"/>
<accession>A0A4Q7YVK3</accession>
<dbReference type="PANTHER" id="PTHR30055">
    <property type="entry name" value="HTH-TYPE TRANSCRIPTIONAL REGULATOR RUTR"/>
    <property type="match status" value="1"/>
</dbReference>
<evidence type="ECO:0000313" key="7">
    <source>
        <dbReference type="Proteomes" id="UP000292958"/>
    </source>
</evidence>
<dbReference type="SUPFAM" id="SSF46689">
    <property type="entry name" value="Homeodomain-like"/>
    <property type="match status" value="1"/>
</dbReference>
<dbReference type="Gene3D" id="1.10.357.10">
    <property type="entry name" value="Tetracycline Repressor, domain 2"/>
    <property type="match status" value="1"/>
</dbReference>
<dbReference type="OrthoDB" id="9795011at2"/>
<evidence type="ECO:0000256" key="2">
    <source>
        <dbReference type="ARBA" id="ARBA00023125"/>
    </source>
</evidence>
<dbReference type="InterPro" id="IPR009057">
    <property type="entry name" value="Homeodomain-like_sf"/>
</dbReference>
<dbReference type="AlphaFoldDB" id="A0A4Q7YVK3"/>
<dbReference type="PANTHER" id="PTHR30055:SF234">
    <property type="entry name" value="HTH-TYPE TRANSCRIPTIONAL REGULATOR BETI"/>
    <property type="match status" value="1"/>
</dbReference>
<keyword evidence="7" id="KW-1185">Reference proteome</keyword>
<keyword evidence="3" id="KW-0804">Transcription</keyword>
<dbReference type="GO" id="GO:0003700">
    <property type="term" value="F:DNA-binding transcription factor activity"/>
    <property type="evidence" value="ECO:0007669"/>
    <property type="project" value="TreeGrafter"/>
</dbReference>
<keyword evidence="2 4" id="KW-0238">DNA-binding</keyword>
<feature type="DNA-binding region" description="H-T-H motif" evidence="4">
    <location>
        <begin position="37"/>
        <end position="56"/>
    </location>
</feature>
<comment type="caution">
    <text evidence="6">The sequence shown here is derived from an EMBL/GenBank/DDBJ whole genome shotgun (WGS) entry which is preliminary data.</text>
</comment>
<name>A0A4Q7YVK3_9BACT</name>
<evidence type="ECO:0000259" key="5">
    <source>
        <dbReference type="PROSITE" id="PS50977"/>
    </source>
</evidence>
<evidence type="ECO:0000256" key="4">
    <source>
        <dbReference type="PROSITE-ProRule" id="PRU00335"/>
    </source>
</evidence>
<keyword evidence="1" id="KW-0805">Transcription regulation</keyword>
<protein>
    <submittedName>
        <fullName evidence="6">TetR family transcriptional regulator</fullName>
    </submittedName>
</protein>
<evidence type="ECO:0000256" key="3">
    <source>
        <dbReference type="ARBA" id="ARBA00023163"/>
    </source>
</evidence>